<proteinExistence type="predicted"/>
<evidence type="ECO:0000313" key="1">
    <source>
        <dbReference type="EMBL" id="KAJ7986428.1"/>
    </source>
</evidence>
<accession>A0ACC2F4X0</accession>
<sequence>MIYLRNTLPLITCLKDRWSGQPGRGDEELWDYVVKLTNSGFSFFSAHMCYVTPPHKPSSHYLPPQVSCGAVSHAPPTVLAPTPPGSSATPPARSWGPSASASLPEVRLQPNARTVLTFFDQSTIATGSIRGNTRHKPRMSRGGAAEPEAPEPTPCRPGIRMELSSVVDLAPGHMCHWRGRQRRPTEHICTSKNGLPQHSLDHLEGTEG</sequence>
<gene>
    <name evidence="1" type="ORF">DPEC_G00339790</name>
</gene>
<dbReference type="Proteomes" id="UP001157502">
    <property type="component" value="Chromosome 34"/>
</dbReference>
<protein>
    <submittedName>
        <fullName evidence="1">Uncharacterized protein</fullName>
    </submittedName>
</protein>
<comment type="caution">
    <text evidence="1">The sequence shown here is derived from an EMBL/GenBank/DDBJ whole genome shotgun (WGS) entry which is preliminary data.</text>
</comment>
<keyword evidence="2" id="KW-1185">Reference proteome</keyword>
<reference evidence="1" key="1">
    <citation type="submission" date="2021-05" db="EMBL/GenBank/DDBJ databases">
        <authorList>
            <person name="Pan Q."/>
            <person name="Jouanno E."/>
            <person name="Zahm M."/>
            <person name="Klopp C."/>
            <person name="Cabau C."/>
            <person name="Louis A."/>
            <person name="Berthelot C."/>
            <person name="Parey E."/>
            <person name="Roest Crollius H."/>
            <person name="Montfort J."/>
            <person name="Robinson-Rechavi M."/>
            <person name="Bouchez O."/>
            <person name="Lampietro C."/>
            <person name="Lopez Roques C."/>
            <person name="Donnadieu C."/>
            <person name="Postlethwait J."/>
            <person name="Bobe J."/>
            <person name="Dillon D."/>
            <person name="Chandos A."/>
            <person name="von Hippel F."/>
            <person name="Guiguen Y."/>
        </authorList>
    </citation>
    <scope>NUCLEOTIDE SEQUENCE</scope>
    <source>
        <strain evidence="1">YG-Jan2019</strain>
    </source>
</reference>
<name>A0ACC2F4X0_DALPE</name>
<organism evidence="1 2">
    <name type="scientific">Dallia pectoralis</name>
    <name type="common">Alaska blackfish</name>
    <dbReference type="NCBI Taxonomy" id="75939"/>
    <lineage>
        <taxon>Eukaryota</taxon>
        <taxon>Metazoa</taxon>
        <taxon>Chordata</taxon>
        <taxon>Craniata</taxon>
        <taxon>Vertebrata</taxon>
        <taxon>Euteleostomi</taxon>
        <taxon>Actinopterygii</taxon>
        <taxon>Neopterygii</taxon>
        <taxon>Teleostei</taxon>
        <taxon>Protacanthopterygii</taxon>
        <taxon>Esociformes</taxon>
        <taxon>Umbridae</taxon>
        <taxon>Dallia</taxon>
    </lineage>
</organism>
<dbReference type="EMBL" id="CM055761">
    <property type="protein sequence ID" value="KAJ7986428.1"/>
    <property type="molecule type" value="Genomic_DNA"/>
</dbReference>
<evidence type="ECO:0000313" key="2">
    <source>
        <dbReference type="Proteomes" id="UP001157502"/>
    </source>
</evidence>